<sequence length="606" mass="65369">MDDKNMAEREVNIIIKIDVDSKDAFSEIEKDLKKLKSQIVDFSDATSLTSQRGIKSWKDLTDSVRNFVKGESGLSIFASRLKTTESNLTSLYSKLKGNVKLENEFFGLARSAGFSERQIAKLDFQLNASARTTTLLSSVFKGFAQIGSYAFNSIIVPSLKVGIALEKQIGVLKNLSGNEYPKLQDAINNTIQISKGLTTQKELTEAANEAIKTGASVEFISKNLSGLQKVSRLTNQDLISSMKGAYKAIEDGSEEFLKSNGALFSSYSAEFKQINESGMSAIDKRLAREKLISAALNENSILQNNYGSHVKNASVILERFDKTIERLKESFGLLLAKALTPSLNVIGDLIDYFTIGGKSSEYMEDVLVIFGSILVGVLGAIAAQMIVTSGITFGAMIPSLLSMAAAGFIAIAPWIVWIAIGVALGAMFAIIILVIKDLYKWFTGSESAIGKFLGPFANIKKMFRDLIDWFKSLPGKILSSLGELGSNIQKKLGGIFPLQLLKVLGITSSQSSDVKKVDDALITKQGQIVQFHPDDNLVAVKDLGVLGGSKSKSGGNSININIANVVLGSASTKEEANVFASYLEKELEKIATKIGLGAGISPEAVL</sequence>
<evidence type="ECO:0000256" key="1">
    <source>
        <dbReference type="SAM" id="Phobius"/>
    </source>
</evidence>
<dbReference type="KEGG" id="lic:LIC_12611"/>
<dbReference type="Proteomes" id="UP000007037">
    <property type="component" value="Chromosome I"/>
</dbReference>
<proteinExistence type="predicted"/>
<feature type="transmembrane region" description="Helical" evidence="1">
    <location>
        <begin position="407"/>
        <end position="435"/>
    </location>
</feature>
<accession>Q72P65</accession>
<dbReference type="NCBIfam" id="NF047706">
    <property type="entry name" value="LIC12611_phage_tail"/>
    <property type="match status" value="1"/>
</dbReference>
<keyword evidence="1" id="KW-0812">Transmembrane</keyword>
<reference evidence="2 3" key="1">
    <citation type="journal article" date="2004" name="J. Bacteriol.">
        <title>Comparative genomics of two Leptospira interrogans serovars reveals novel insights into physiology and pathogenesis.</title>
        <authorList>
            <person name="Nascimento A.L."/>
            <person name="Ko A.I."/>
            <person name="Martins E.A."/>
            <person name="Monteiro-Vitorello C.B."/>
            <person name="Ho P.L."/>
            <person name="Haake D.A."/>
            <person name="Verjovski-Almeida S."/>
            <person name="Hartskeerl R.A."/>
            <person name="Marques M.V."/>
            <person name="Oliveira M.C."/>
            <person name="Menck C.F."/>
            <person name="Leite L.C."/>
            <person name="Carrer H."/>
            <person name="Coutinho L.L."/>
            <person name="Degrave W.M."/>
            <person name="Dellagostin O.A."/>
            <person name="El-Dorry H."/>
            <person name="Ferro E.S."/>
            <person name="Ferro M.I."/>
            <person name="Furlan L.R."/>
            <person name="Gamberini M."/>
            <person name="Giglioti E.A."/>
            <person name="Goes-Neto A."/>
            <person name="Goldman G.H."/>
            <person name="Goldman M.H."/>
            <person name="Harakava R."/>
            <person name="Jeronimo S.M."/>
            <person name="Junqueira-De-Azevedo I.L."/>
            <person name="Kimura E.T."/>
            <person name="Kuramae E.E."/>
            <person name="Lemos E.G."/>
            <person name="Lemos M.V."/>
            <person name="Marino C.L."/>
            <person name="Nunes L.R."/>
            <person name="De Oliveira R.C."/>
            <person name="Pereira G.G."/>
            <person name="Reis M.S."/>
            <person name="Schriefer A."/>
            <person name="Siqueira W.J."/>
            <person name="Sommer P."/>
            <person name="Tsai S.M."/>
            <person name="Simpson A.J."/>
            <person name="Ferro J.A."/>
            <person name="Camargo L.E."/>
            <person name="Kitajima J.P."/>
            <person name="Setubal J.C."/>
            <person name="Van Sluys M.A."/>
        </authorList>
    </citation>
    <scope>NUCLEOTIDE SEQUENCE [LARGE SCALE GENOMIC DNA]</scope>
    <source>
        <strain evidence="2 3">Fiocruz L1-130</strain>
    </source>
</reference>
<gene>
    <name evidence="2" type="ordered locus">LIC_12611</name>
</gene>
<feature type="transmembrane region" description="Helical" evidence="1">
    <location>
        <begin position="366"/>
        <end position="387"/>
    </location>
</feature>
<organism evidence="2 3">
    <name type="scientific">Leptospira interrogans serogroup Icterohaemorrhagiae serovar copenhageni (strain Fiocruz L1-130)</name>
    <dbReference type="NCBI Taxonomy" id="267671"/>
    <lineage>
        <taxon>Bacteria</taxon>
        <taxon>Pseudomonadati</taxon>
        <taxon>Spirochaetota</taxon>
        <taxon>Spirochaetia</taxon>
        <taxon>Leptospirales</taxon>
        <taxon>Leptospiraceae</taxon>
        <taxon>Leptospira</taxon>
    </lineage>
</organism>
<keyword evidence="1" id="KW-1133">Transmembrane helix</keyword>
<dbReference type="AlphaFoldDB" id="Q72P65"/>
<name>Q72P65_LEPIC</name>
<dbReference type="EMBL" id="AE016823">
    <property type="protein sequence ID" value="AAS71171.1"/>
    <property type="molecule type" value="Genomic_DNA"/>
</dbReference>
<evidence type="ECO:0000313" key="2">
    <source>
        <dbReference type="EMBL" id="AAS71171.1"/>
    </source>
</evidence>
<evidence type="ECO:0000313" key="3">
    <source>
        <dbReference type="Proteomes" id="UP000007037"/>
    </source>
</evidence>
<dbReference type="HOGENOM" id="CLU_450410_0_0_12"/>
<keyword evidence="1" id="KW-0472">Membrane</keyword>
<protein>
    <submittedName>
        <fullName evidence="2">Phage-related protein</fullName>
    </submittedName>
</protein>